<evidence type="ECO:0000256" key="10">
    <source>
        <dbReference type="SAM" id="MobiDB-lite"/>
    </source>
</evidence>
<dbReference type="Gene3D" id="3.30.160.60">
    <property type="entry name" value="Classic Zinc Finger"/>
    <property type="match status" value="1"/>
</dbReference>
<evidence type="ECO:0000256" key="5">
    <source>
        <dbReference type="ARBA" id="ARBA00022833"/>
    </source>
</evidence>
<evidence type="ECO:0000256" key="3">
    <source>
        <dbReference type="ARBA" id="ARBA00022737"/>
    </source>
</evidence>
<feature type="domain" description="C2H2-type" evidence="11">
    <location>
        <begin position="57"/>
        <end position="84"/>
    </location>
</feature>
<dbReference type="SUPFAM" id="SSF57667">
    <property type="entry name" value="beta-beta-alpha zinc fingers"/>
    <property type="match status" value="1"/>
</dbReference>
<sequence length="147" mass="16440">MPRRVSTVGSLAQGNHEQPNHNPSEKKKRTTRPAGCPDPSAEVVALRPEDLLATGRYICTVCGKGFQRDQNLQLHMRTHNINYELKKSGRTPARRKAYVCPIPSCVYSHSSHALSDITSIKKHFNRKHGPYNSLSLLNLICCASTYI</sequence>
<evidence type="ECO:0000313" key="12">
    <source>
        <dbReference type="EMBL" id="KAG6535309.1"/>
    </source>
</evidence>
<evidence type="ECO:0000256" key="4">
    <source>
        <dbReference type="ARBA" id="ARBA00022771"/>
    </source>
</evidence>
<evidence type="ECO:0000256" key="7">
    <source>
        <dbReference type="ARBA" id="ARBA00023163"/>
    </source>
</evidence>
<dbReference type="Proteomes" id="UP000734854">
    <property type="component" value="Unassembled WGS sequence"/>
</dbReference>
<evidence type="ECO:0000256" key="8">
    <source>
        <dbReference type="ARBA" id="ARBA00023242"/>
    </source>
</evidence>
<dbReference type="PROSITE" id="PS50157">
    <property type="entry name" value="ZINC_FINGER_C2H2_2"/>
    <property type="match status" value="1"/>
</dbReference>
<comment type="caution">
    <text evidence="12">The sequence shown here is derived from an EMBL/GenBank/DDBJ whole genome shotgun (WGS) entry which is preliminary data.</text>
</comment>
<protein>
    <recommendedName>
        <fullName evidence="11">C2H2-type domain-containing protein</fullName>
    </recommendedName>
</protein>
<accession>A0A8J5IHG1</accession>
<dbReference type="SMART" id="SM00355">
    <property type="entry name" value="ZnF_C2H2"/>
    <property type="match status" value="2"/>
</dbReference>
<dbReference type="EMBL" id="JACMSC010000001">
    <property type="protein sequence ID" value="KAG6535309.1"/>
    <property type="molecule type" value="Genomic_DNA"/>
</dbReference>
<evidence type="ECO:0000256" key="2">
    <source>
        <dbReference type="ARBA" id="ARBA00022723"/>
    </source>
</evidence>
<dbReference type="GO" id="GO:0008270">
    <property type="term" value="F:zinc ion binding"/>
    <property type="evidence" value="ECO:0007669"/>
    <property type="project" value="UniProtKB-KW"/>
</dbReference>
<keyword evidence="5" id="KW-0862">Zinc</keyword>
<evidence type="ECO:0000256" key="6">
    <source>
        <dbReference type="ARBA" id="ARBA00023015"/>
    </source>
</evidence>
<organism evidence="12 13">
    <name type="scientific">Zingiber officinale</name>
    <name type="common">Ginger</name>
    <name type="synonym">Amomum zingiber</name>
    <dbReference type="NCBI Taxonomy" id="94328"/>
    <lineage>
        <taxon>Eukaryota</taxon>
        <taxon>Viridiplantae</taxon>
        <taxon>Streptophyta</taxon>
        <taxon>Embryophyta</taxon>
        <taxon>Tracheophyta</taxon>
        <taxon>Spermatophyta</taxon>
        <taxon>Magnoliopsida</taxon>
        <taxon>Liliopsida</taxon>
        <taxon>Zingiberales</taxon>
        <taxon>Zingiberaceae</taxon>
        <taxon>Zingiber</taxon>
    </lineage>
</organism>
<comment type="similarity">
    <text evidence="1">Belongs to the krueppel C2H2-type zinc-finger protein family.</text>
</comment>
<keyword evidence="4 9" id="KW-0863">Zinc-finger</keyword>
<dbReference type="PANTHER" id="PTHR10593:SF239">
    <property type="entry name" value="C2H2-TYPE DOMAIN-CONTAINING PROTEIN"/>
    <property type="match status" value="1"/>
</dbReference>
<dbReference type="Pfam" id="PF00096">
    <property type="entry name" value="zf-C2H2"/>
    <property type="match status" value="1"/>
</dbReference>
<evidence type="ECO:0000313" key="13">
    <source>
        <dbReference type="Proteomes" id="UP000734854"/>
    </source>
</evidence>
<keyword evidence="8" id="KW-0539">Nucleus</keyword>
<keyword evidence="6" id="KW-0805">Transcription regulation</keyword>
<proteinExistence type="inferred from homology"/>
<name>A0A8J5IHG1_ZINOF</name>
<dbReference type="InterPro" id="IPR036236">
    <property type="entry name" value="Znf_C2H2_sf"/>
</dbReference>
<keyword evidence="13" id="KW-1185">Reference proteome</keyword>
<dbReference type="InterPro" id="IPR013087">
    <property type="entry name" value="Znf_C2H2_type"/>
</dbReference>
<reference evidence="12 13" key="1">
    <citation type="submission" date="2020-08" db="EMBL/GenBank/DDBJ databases">
        <title>Plant Genome Project.</title>
        <authorList>
            <person name="Zhang R.-G."/>
        </authorList>
    </citation>
    <scope>NUCLEOTIDE SEQUENCE [LARGE SCALE GENOMIC DNA]</scope>
    <source>
        <tissue evidence="12">Rhizome</tissue>
    </source>
</reference>
<dbReference type="GO" id="GO:0005634">
    <property type="term" value="C:nucleus"/>
    <property type="evidence" value="ECO:0007669"/>
    <property type="project" value="TreeGrafter"/>
</dbReference>
<dbReference type="PANTHER" id="PTHR10593">
    <property type="entry name" value="SERINE/THREONINE-PROTEIN KINASE RIO"/>
    <property type="match status" value="1"/>
</dbReference>
<dbReference type="GO" id="GO:0003700">
    <property type="term" value="F:DNA-binding transcription factor activity"/>
    <property type="evidence" value="ECO:0007669"/>
    <property type="project" value="TreeGrafter"/>
</dbReference>
<gene>
    <name evidence="12" type="ORF">ZIOFF_000274</name>
</gene>
<dbReference type="AlphaFoldDB" id="A0A8J5IHG1"/>
<dbReference type="PROSITE" id="PS00028">
    <property type="entry name" value="ZINC_FINGER_C2H2_1"/>
    <property type="match status" value="1"/>
</dbReference>
<keyword evidence="7" id="KW-0804">Transcription</keyword>
<dbReference type="FunFam" id="3.30.160.60:FF:000761">
    <property type="entry name" value="Zinc finger protein 449"/>
    <property type="match status" value="1"/>
</dbReference>
<feature type="region of interest" description="Disordered" evidence="10">
    <location>
        <begin position="1"/>
        <end position="38"/>
    </location>
</feature>
<dbReference type="InterPro" id="IPR031140">
    <property type="entry name" value="IDD1-16"/>
</dbReference>
<evidence type="ECO:0000256" key="1">
    <source>
        <dbReference type="ARBA" id="ARBA00006991"/>
    </source>
</evidence>
<dbReference type="InterPro" id="IPR055186">
    <property type="entry name" value="C2H2-2nd_BIRD-IDD"/>
</dbReference>
<evidence type="ECO:0000259" key="11">
    <source>
        <dbReference type="PROSITE" id="PS50157"/>
    </source>
</evidence>
<dbReference type="Pfam" id="PF22996">
    <property type="entry name" value="C2H2-2nd_BIRD-IDD"/>
    <property type="match status" value="1"/>
</dbReference>
<feature type="compositionally biased region" description="Polar residues" evidence="10">
    <location>
        <begin position="7"/>
        <end position="22"/>
    </location>
</feature>
<keyword evidence="2" id="KW-0479">Metal-binding</keyword>
<evidence type="ECO:0000256" key="9">
    <source>
        <dbReference type="PROSITE-ProRule" id="PRU00042"/>
    </source>
</evidence>
<keyword evidence="3" id="KW-0677">Repeat</keyword>